<evidence type="ECO:0000313" key="23">
    <source>
        <dbReference type="Proteomes" id="UP000029493"/>
    </source>
</evidence>
<dbReference type="CDD" id="cd13707">
    <property type="entry name" value="PBP2_BvgS_D2"/>
    <property type="match status" value="1"/>
</dbReference>
<evidence type="ECO:0000256" key="12">
    <source>
        <dbReference type="ARBA" id="ARBA00022840"/>
    </source>
</evidence>
<dbReference type="SUPFAM" id="SSF53850">
    <property type="entry name" value="Periplasmic binding protein-like II"/>
    <property type="match status" value="2"/>
</dbReference>
<dbReference type="SUPFAM" id="SSF47384">
    <property type="entry name" value="Homodimeric domain of signal transducing histidine kinase"/>
    <property type="match status" value="1"/>
</dbReference>
<keyword evidence="11 22" id="KW-0418">Kinase</keyword>
<dbReference type="PRINTS" id="PR00344">
    <property type="entry name" value="BCTRLSENSOR"/>
</dbReference>
<dbReference type="Gene3D" id="1.10.287.130">
    <property type="match status" value="1"/>
</dbReference>
<dbReference type="STRING" id="157783.LK03_18470"/>
<evidence type="ECO:0000259" key="19">
    <source>
        <dbReference type="PROSITE" id="PS50109"/>
    </source>
</evidence>
<evidence type="ECO:0000256" key="7">
    <source>
        <dbReference type="ARBA" id="ARBA00022679"/>
    </source>
</evidence>
<dbReference type="InterPro" id="IPR005467">
    <property type="entry name" value="His_kinase_dom"/>
</dbReference>
<evidence type="ECO:0000256" key="16">
    <source>
        <dbReference type="PROSITE-ProRule" id="PRU00110"/>
    </source>
</evidence>
<proteinExistence type="predicted"/>
<keyword evidence="4" id="KW-1003">Cell membrane</keyword>
<dbReference type="SMART" id="SM00387">
    <property type="entry name" value="HATPase_c"/>
    <property type="match status" value="1"/>
</dbReference>
<dbReference type="eggNOG" id="COG2205">
    <property type="taxonomic scope" value="Bacteria"/>
</dbReference>
<dbReference type="GO" id="GO:0000155">
    <property type="term" value="F:phosphorelay sensor kinase activity"/>
    <property type="evidence" value="ECO:0007669"/>
    <property type="project" value="InterPro"/>
</dbReference>
<keyword evidence="5" id="KW-0997">Cell inner membrane</keyword>
<evidence type="ECO:0000256" key="1">
    <source>
        <dbReference type="ARBA" id="ARBA00000085"/>
    </source>
</evidence>
<feature type="signal peptide" evidence="18">
    <location>
        <begin position="1"/>
        <end position="20"/>
    </location>
</feature>
<dbReference type="SUPFAM" id="SSF55874">
    <property type="entry name" value="ATPase domain of HSP90 chaperone/DNA topoisomerase II/histidine kinase"/>
    <property type="match status" value="1"/>
</dbReference>
<evidence type="ECO:0000256" key="17">
    <source>
        <dbReference type="PROSITE-ProRule" id="PRU00169"/>
    </source>
</evidence>
<dbReference type="CDD" id="cd17546">
    <property type="entry name" value="REC_hyHK_CKI1_RcsC-like"/>
    <property type="match status" value="1"/>
</dbReference>
<evidence type="ECO:0000259" key="20">
    <source>
        <dbReference type="PROSITE" id="PS50110"/>
    </source>
</evidence>
<dbReference type="PROSITE" id="PS50110">
    <property type="entry name" value="RESPONSE_REGULATORY"/>
    <property type="match status" value="1"/>
</dbReference>
<evidence type="ECO:0000256" key="10">
    <source>
        <dbReference type="ARBA" id="ARBA00022741"/>
    </source>
</evidence>
<dbReference type="InterPro" id="IPR003594">
    <property type="entry name" value="HATPase_dom"/>
</dbReference>
<evidence type="ECO:0000259" key="21">
    <source>
        <dbReference type="PROSITE" id="PS50894"/>
    </source>
</evidence>
<dbReference type="SUPFAM" id="SSF47226">
    <property type="entry name" value="Histidine-containing phosphotransfer domain, HPT domain"/>
    <property type="match status" value="1"/>
</dbReference>
<dbReference type="Pfam" id="PF02518">
    <property type="entry name" value="HATPase_c"/>
    <property type="match status" value="1"/>
</dbReference>
<evidence type="ECO:0000256" key="2">
    <source>
        <dbReference type="ARBA" id="ARBA00004429"/>
    </source>
</evidence>
<dbReference type="PANTHER" id="PTHR43047">
    <property type="entry name" value="TWO-COMPONENT HISTIDINE PROTEIN KINASE"/>
    <property type="match status" value="1"/>
</dbReference>
<dbReference type="Pfam" id="PF00512">
    <property type="entry name" value="HisKA"/>
    <property type="match status" value="1"/>
</dbReference>
<dbReference type="InterPro" id="IPR036890">
    <property type="entry name" value="HATPase_C_sf"/>
</dbReference>
<dbReference type="Pfam" id="PF01627">
    <property type="entry name" value="Hpt"/>
    <property type="match status" value="1"/>
</dbReference>
<dbReference type="InterPro" id="IPR001638">
    <property type="entry name" value="Solute-binding_3/MltF_N"/>
</dbReference>
<evidence type="ECO:0000256" key="18">
    <source>
        <dbReference type="SAM" id="SignalP"/>
    </source>
</evidence>
<protein>
    <recommendedName>
        <fullName evidence="3">histidine kinase</fullName>
        <ecNumber evidence="3">2.7.13.3</ecNumber>
    </recommendedName>
</protein>
<dbReference type="SMART" id="SM00388">
    <property type="entry name" value="HisKA"/>
    <property type="match status" value="1"/>
</dbReference>
<dbReference type="PROSITE" id="PS50109">
    <property type="entry name" value="HIS_KIN"/>
    <property type="match status" value="1"/>
</dbReference>
<accession>A0A089WVA6</accession>
<keyword evidence="15" id="KW-0472">Membrane</keyword>
<evidence type="ECO:0000256" key="6">
    <source>
        <dbReference type="ARBA" id="ARBA00022553"/>
    </source>
</evidence>
<dbReference type="CDD" id="cd00082">
    <property type="entry name" value="HisKA"/>
    <property type="match status" value="1"/>
</dbReference>
<dbReference type="Gene3D" id="3.40.50.2300">
    <property type="match status" value="1"/>
</dbReference>
<dbReference type="EC" id="2.7.13.3" evidence="3"/>
<dbReference type="Pfam" id="PF00497">
    <property type="entry name" value="SBP_bac_3"/>
    <property type="match status" value="2"/>
</dbReference>
<dbReference type="InterPro" id="IPR004358">
    <property type="entry name" value="Sig_transdc_His_kin-like_C"/>
</dbReference>
<dbReference type="RefSeq" id="WP_038413843.1">
    <property type="nucleotide sequence ID" value="NZ_CP009455.1"/>
</dbReference>
<dbReference type="InterPro" id="IPR036641">
    <property type="entry name" value="HPT_dom_sf"/>
</dbReference>
<dbReference type="InterPro" id="IPR011006">
    <property type="entry name" value="CheY-like_superfamily"/>
</dbReference>
<keyword evidence="14" id="KW-0902">Two-component regulatory system</keyword>
<feature type="domain" description="HPt" evidence="21">
    <location>
        <begin position="986"/>
        <end position="1077"/>
    </location>
</feature>
<dbReference type="CDD" id="cd00088">
    <property type="entry name" value="HPT"/>
    <property type="match status" value="1"/>
</dbReference>
<organism evidence="22 23">
    <name type="scientific">Pseudomonas cremoricolorata</name>
    <dbReference type="NCBI Taxonomy" id="157783"/>
    <lineage>
        <taxon>Bacteria</taxon>
        <taxon>Pseudomonadati</taxon>
        <taxon>Pseudomonadota</taxon>
        <taxon>Gammaproteobacteria</taxon>
        <taxon>Pseudomonadales</taxon>
        <taxon>Pseudomonadaceae</taxon>
        <taxon>Pseudomonas</taxon>
    </lineage>
</organism>
<dbReference type="SUPFAM" id="SSF52172">
    <property type="entry name" value="CheY-like"/>
    <property type="match status" value="1"/>
</dbReference>
<dbReference type="GO" id="GO:0005524">
    <property type="term" value="F:ATP binding"/>
    <property type="evidence" value="ECO:0007669"/>
    <property type="project" value="UniProtKB-KW"/>
</dbReference>
<dbReference type="CDD" id="cd16922">
    <property type="entry name" value="HATPase_EvgS-ArcB-TorS-like"/>
    <property type="match status" value="1"/>
</dbReference>
<feature type="domain" description="Response regulatory" evidence="20">
    <location>
        <begin position="844"/>
        <end position="963"/>
    </location>
</feature>
<evidence type="ECO:0000256" key="3">
    <source>
        <dbReference type="ARBA" id="ARBA00012438"/>
    </source>
</evidence>
<dbReference type="InterPro" id="IPR036097">
    <property type="entry name" value="HisK_dim/P_sf"/>
</dbReference>
<dbReference type="InterPro" id="IPR001789">
    <property type="entry name" value="Sig_transdc_resp-reg_receiver"/>
</dbReference>
<evidence type="ECO:0000313" key="22">
    <source>
        <dbReference type="EMBL" id="AIR91129.1"/>
    </source>
</evidence>
<dbReference type="EMBL" id="CP009455">
    <property type="protein sequence ID" value="AIR91129.1"/>
    <property type="molecule type" value="Genomic_DNA"/>
</dbReference>
<feature type="chain" id="PRO_5001851246" description="histidine kinase" evidence="18">
    <location>
        <begin position="21"/>
        <end position="1085"/>
    </location>
</feature>
<evidence type="ECO:0000256" key="11">
    <source>
        <dbReference type="ARBA" id="ARBA00022777"/>
    </source>
</evidence>
<dbReference type="Pfam" id="PF00072">
    <property type="entry name" value="Response_reg"/>
    <property type="match status" value="1"/>
</dbReference>
<dbReference type="Gene3D" id="3.30.565.10">
    <property type="entry name" value="Histidine kinase-like ATPase, C-terminal domain"/>
    <property type="match status" value="1"/>
</dbReference>
<dbReference type="GO" id="GO:0005886">
    <property type="term" value="C:plasma membrane"/>
    <property type="evidence" value="ECO:0007669"/>
    <property type="project" value="UniProtKB-SubCell"/>
</dbReference>
<evidence type="ECO:0000256" key="13">
    <source>
        <dbReference type="ARBA" id="ARBA00022989"/>
    </source>
</evidence>
<dbReference type="OrthoDB" id="9797243at2"/>
<feature type="domain" description="Histidine kinase" evidence="19">
    <location>
        <begin position="604"/>
        <end position="822"/>
    </location>
</feature>
<keyword evidence="13" id="KW-1133">Transmembrane helix</keyword>
<dbReference type="Gene3D" id="3.40.190.10">
    <property type="entry name" value="Periplasmic binding protein-like II"/>
    <property type="match status" value="4"/>
</dbReference>
<reference evidence="22 23" key="1">
    <citation type="submission" date="2014-09" db="EMBL/GenBank/DDBJ databases">
        <authorList>
            <person name="Chan K.-G."/>
        </authorList>
    </citation>
    <scope>NUCLEOTIDE SEQUENCE [LARGE SCALE GENOMIC DNA]</scope>
    <source>
        <strain evidence="22 23">ND07</strain>
    </source>
</reference>
<evidence type="ECO:0000256" key="14">
    <source>
        <dbReference type="ARBA" id="ARBA00023012"/>
    </source>
</evidence>
<keyword evidence="9 18" id="KW-0732">Signal</keyword>
<dbReference type="KEGG" id="psw:LK03_18470"/>
<evidence type="ECO:0000256" key="8">
    <source>
        <dbReference type="ARBA" id="ARBA00022692"/>
    </source>
</evidence>
<keyword evidence="23" id="KW-1185">Reference proteome</keyword>
<dbReference type="InterPro" id="IPR049870">
    <property type="entry name" value="BvgS-like_periplasmic1"/>
</dbReference>
<evidence type="ECO:0000256" key="15">
    <source>
        <dbReference type="ARBA" id="ARBA00023136"/>
    </source>
</evidence>
<feature type="modified residue" description="Phosphohistidine" evidence="16">
    <location>
        <position position="1025"/>
    </location>
</feature>
<comment type="catalytic activity">
    <reaction evidence="1">
        <text>ATP + protein L-histidine = ADP + protein N-phospho-L-histidine.</text>
        <dbReference type="EC" id="2.7.13.3"/>
    </reaction>
</comment>
<dbReference type="SMART" id="SM00062">
    <property type="entry name" value="PBPb"/>
    <property type="match status" value="2"/>
</dbReference>
<name>A0A089WVA6_9PSED</name>
<keyword evidence="10" id="KW-0547">Nucleotide-binding</keyword>
<feature type="modified residue" description="4-aspartylphosphate" evidence="17">
    <location>
        <position position="893"/>
    </location>
</feature>
<keyword evidence="7" id="KW-0808">Transferase</keyword>
<dbReference type="SMART" id="SM00448">
    <property type="entry name" value="REC"/>
    <property type="match status" value="1"/>
</dbReference>
<evidence type="ECO:0000256" key="5">
    <source>
        <dbReference type="ARBA" id="ARBA00022519"/>
    </source>
</evidence>
<keyword evidence="12" id="KW-0067">ATP-binding</keyword>
<evidence type="ECO:0000256" key="9">
    <source>
        <dbReference type="ARBA" id="ARBA00022729"/>
    </source>
</evidence>
<keyword evidence="8" id="KW-0812">Transmembrane</keyword>
<sequence length="1085" mass="118501">MKRMLSALLLTGLMALPVQAEVDSQPRQLLARSQSAAPPMTLSDLDRIWLQQRGSLVLGSSQPDYPPFEINTSLNDYEGLSADYAGLLAEQLGVHIEVRRFSTRQHAIDALHAGEIDLLGSSNAFEAADADLALSTAYADDLPVIVARPGRSLRKDDDLSGLRLASVDHYLPTAMVRRLYPKAQLTLYRSTLAGLAAVALGQADVYLGDAISTDYLIGMSYPGQLKIDHFVNAPVGAFAFALRRDDQRLRSLINQALTRVFNSERLNILRRWTSGNTSILLERHLSALTAEEQRWIDQHPTVRVLVTDTLAPLTFSDANQQPRGATLDLLEQIGLRTGLRFQIVQRDSVQAMVEQLVRGDAEIIGALGYGSQRAARLRYTRPYLVSPRVLITRTDEPPPDLNQMRHLRVAVLSGSPLRDSLRQRYGAIQFVEVPNPLRMMEAVANGEADIAFSSQVNATYYITHVFKNVLQIASVLDEEPAVAAFGVAPQLPLLQHILDKALMSIPPDELEQLINRWRTNAVVSDSPWRNYRTLVLQVLVFSALLLAGVVFWNTYLRKLINQRTEAQQALQAQLTLSRSLLEQLRQAKNDAEQASQAKSTFLATMSHEIRTPMNAVIGLLELALEDSRRGQCDSVSLQTAHDSAIGLLELIGDILDISRIEAGHLTLHSVPTELCELVSATARVFEGNARVKGLSLQVQLPQAPVWVKVDALRLRQVLSNLLSNAIKFTEHGKVVVSLQLEDNEGRLRVDLQVQDSGEGISVADQARLFSTFGQLDCSKVRQGAGLGLVISRTLSELMGGSLELQSVKGVGTRVLVQLPLEATEPVAVVTAPLGEEALDAAQLRVLVVDDYPANLLLLDKQLSTLGHRVVVAENGEAALALWQPGAFDVVLTDCSMPLLDGHALTRQIRERERQTDSPPCRIIGITANAQIEERERCLASGMDDCLFKPVGLKTLKTHLPGSAVQVHDAPASGFDLDNLLHLTQGDEKLVRRLLEQLAQSNAEDLNALHALGAEPGRQALRELVHRIKGGAKMLKVPQVVANCEALEQACTQGLPTGHALLALQASLQALASELEAGLSATAGSS</sequence>
<dbReference type="AlphaFoldDB" id="A0A089WVA6"/>
<keyword evidence="6 17" id="KW-0597">Phosphoprotein</keyword>
<dbReference type="PROSITE" id="PS50894">
    <property type="entry name" value="HPT"/>
    <property type="match status" value="1"/>
</dbReference>
<gene>
    <name evidence="22" type="ORF">LK03_18470</name>
</gene>
<dbReference type="Proteomes" id="UP000029493">
    <property type="component" value="Chromosome"/>
</dbReference>
<dbReference type="InterPro" id="IPR008207">
    <property type="entry name" value="Sig_transdc_His_kin_Hpt_dom"/>
</dbReference>
<dbReference type="InterPro" id="IPR003661">
    <property type="entry name" value="HisK_dim/P_dom"/>
</dbReference>
<dbReference type="eggNOG" id="COG0834">
    <property type="taxonomic scope" value="Bacteria"/>
</dbReference>
<evidence type="ECO:0000256" key="4">
    <source>
        <dbReference type="ARBA" id="ARBA00022475"/>
    </source>
</evidence>
<dbReference type="CDD" id="cd13705">
    <property type="entry name" value="PBP2_BvgS_D1"/>
    <property type="match status" value="1"/>
</dbReference>
<dbReference type="InterPro" id="IPR049871">
    <property type="entry name" value="BvgS-like_periplasmic2"/>
</dbReference>
<comment type="subcellular location">
    <subcellularLocation>
        <location evidence="2">Cell inner membrane</location>
        <topology evidence="2">Multi-pass membrane protein</topology>
    </subcellularLocation>
</comment>
<dbReference type="Gene3D" id="1.20.120.160">
    <property type="entry name" value="HPT domain"/>
    <property type="match status" value="1"/>
</dbReference>